<evidence type="ECO:0000256" key="1">
    <source>
        <dbReference type="ARBA" id="ARBA00009846"/>
    </source>
</evidence>
<evidence type="ECO:0000256" key="2">
    <source>
        <dbReference type="SAM" id="Phobius"/>
    </source>
</evidence>
<feature type="transmembrane region" description="Helical" evidence="2">
    <location>
        <begin position="53"/>
        <end position="73"/>
    </location>
</feature>
<dbReference type="FunCoup" id="D8R2Q9">
    <property type="interactions" value="345"/>
</dbReference>
<organism evidence="4">
    <name type="scientific">Selaginella moellendorffii</name>
    <name type="common">Spikemoss</name>
    <dbReference type="NCBI Taxonomy" id="88036"/>
    <lineage>
        <taxon>Eukaryota</taxon>
        <taxon>Viridiplantae</taxon>
        <taxon>Streptophyta</taxon>
        <taxon>Embryophyta</taxon>
        <taxon>Tracheophyta</taxon>
        <taxon>Lycopodiopsida</taxon>
        <taxon>Selaginellales</taxon>
        <taxon>Selaginellaceae</taxon>
        <taxon>Selaginella</taxon>
    </lineage>
</organism>
<dbReference type="PANTHER" id="PTHR33787">
    <property type="match status" value="1"/>
</dbReference>
<feature type="non-terminal residue" evidence="3">
    <location>
        <position position="109"/>
    </location>
</feature>
<dbReference type="PANTHER" id="PTHR33787:SF4">
    <property type="entry name" value="YCF20-LIKE PROTEIN"/>
    <property type="match status" value="1"/>
</dbReference>
<keyword evidence="4" id="KW-1185">Reference proteome</keyword>
<reference evidence="3 4" key="1">
    <citation type="journal article" date="2011" name="Science">
        <title>The Selaginella genome identifies genetic changes associated with the evolution of vascular plants.</title>
        <authorList>
            <person name="Banks J.A."/>
            <person name="Nishiyama T."/>
            <person name="Hasebe M."/>
            <person name="Bowman J.L."/>
            <person name="Gribskov M."/>
            <person name="dePamphilis C."/>
            <person name="Albert V.A."/>
            <person name="Aono N."/>
            <person name="Aoyama T."/>
            <person name="Ambrose B.A."/>
            <person name="Ashton N.W."/>
            <person name="Axtell M.J."/>
            <person name="Barker E."/>
            <person name="Barker M.S."/>
            <person name="Bennetzen J.L."/>
            <person name="Bonawitz N.D."/>
            <person name="Chapple C."/>
            <person name="Cheng C."/>
            <person name="Correa L.G."/>
            <person name="Dacre M."/>
            <person name="DeBarry J."/>
            <person name="Dreyer I."/>
            <person name="Elias M."/>
            <person name="Engstrom E.M."/>
            <person name="Estelle M."/>
            <person name="Feng L."/>
            <person name="Finet C."/>
            <person name="Floyd S.K."/>
            <person name="Frommer W.B."/>
            <person name="Fujita T."/>
            <person name="Gramzow L."/>
            <person name="Gutensohn M."/>
            <person name="Harholt J."/>
            <person name="Hattori M."/>
            <person name="Heyl A."/>
            <person name="Hirai T."/>
            <person name="Hiwatashi Y."/>
            <person name="Ishikawa M."/>
            <person name="Iwata M."/>
            <person name="Karol K.G."/>
            <person name="Koehler B."/>
            <person name="Kolukisaoglu U."/>
            <person name="Kubo M."/>
            <person name="Kurata T."/>
            <person name="Lalonde S."/>
            <person name="Li K."/>
            <person name="Li Y."/>
            <person name="Litt A."/>
            <person name="Lyons E."/>
            <person name="Manning G."/>
            <person name="Maruyama T."/>
            <person name="Michael T.P."/>
            <person name="Mikami K."/>
            <person name="Miyazaki S."/>
            <person name="Morinaga S."/>
            <person name="Murata T."/>
            <person name="Mueller-Roeber B."/>
            <person name="Nelson D.R."/>
            <person name="Obara M."/>
            <person name="Oguri Y."/>
            <person name="Olmstead R.G."/>
            <person name="Onodera N."/>
            <person name="Petersen B.L."/>
            <person name="Pils B."/>
            <person name="Prigge M."/>
            <person name="Rensing S.A."/>
            <person name="Riano-Pachon D.M."/>
            <person name="Roberts A.W."/>
            <person name="Sato Y."/>
            <person name="Scheller H.V."/>
            <person name="Schulz B."/>
            <person name="Schulz C."/>
            <person name="Shakirov E.V."/>
            <person name="Shibagaki N."/>
            <person name="Shinohara N."/>
            <person name="Shippen D.E."/>
            <person name="Soerensen I."/>
            <person name="Sotooka R."/>
            <person name="Sugimoto N."/>
            <person name="Sugita M."/>
            <person name="Sumikawa N."/>
            <person name="Tanurdzic M."/>
            <person name="Theissen G."/>
            <person name="Ulvskov P."/>
            <person name="Wakazuki S."/>
            <person name="Weng J.K."/>
            <person name="Willats W.W."/>
            <person name="Wipf D."/>
            <person name="Wolf P.G."/>
            <person name="Yang L."/>
            <person name="Zimmer A.D."/>
            <person name="Zhu Q."/>
            <person name="Mitros T."/>
            <person name="Hellsten U."/>
            <person name="Loque D."/>
            <person name="Otillar R."/>
            <person name="Salamov A."/>
            <person name="Schmutz J."/>
            <person name="Shapiro H."/>
            <person name="Lindquist E."/>
            <person name="Lucas S."/>
            <person name="Rokhsar D."/>
            <person name="Grigoriev I.V."/>
        </authorList>
    </citation>
    <scope>NUCLEOTIDE SEQUENCE [LARGE SCALE GENOMIC DNA]</scope>
</reference>
<gene>
    <name evidence="3" type="ORF">SELMODRAFT_68854</name>
</gene>
<dbReference type="OMA" id="RGIIIMF"/>
<dbReference type="HOGENOM" id="CLU_090160_0_1_1"/>
<feature type="non-terminal residue" evidence="3">
    <location>
        <position position="1"/>
    </location>
</feature>
<dbReference type="Gramene" id="EFJ33768">
    <property type="protein sequence ID" value="EFJ33768"/>
    <property type="gene ID" value="SELMODRAFT_68854"/>
</dbReference>
<dbReference type="InterPro" id="IPR007572">
    <property type="entry name" value="Uncharacterised_Ycf20"/>
</dbReference>
<sequence length="109" mass="12335">STRLGQLLEARRIDLLERFREIRRNLPLKVFLLLLGFYSANALATVLGQTGDWDVLVAAIIVAVTEGIGFLMYKMPPVTEKLRFLVRMLNYWKAGLSFGLFVDAFKLGS</sequence>
<dbReference type="OrthoDB" id="1853217at2759"/>
<dbReference type="EMBL" id="GL377570">
    <property type="protein sequence ID" value="EFJ33768.1"/>
    <property type="molecule type" value="Genomic_DNA"/>
</dbReference>
<name>D8R2Q9_SELML</name>
<keyword evidence="2" id="KW-0472">Membrane</keyword>
<evidence type="ECO:0000313" key="4">
    <source>
        <dbReference type="Proteomes" id="UP000001514"/>
    </source>
</evidence>
<dbReference type="GO" id="GO:0009507">
    <property type="term" value="C:chloroplast"/>
    <property type="evidence" value="ECO:0000318"/>
    <property type="project" value="GO_Central"/>
</dbReference>
<evidence type="ECO:0000313" key="3">
    <source>
        <dbReference type="EMBL" id="EFJ33768.1"/>
    </source>
</evidence>
<dbReference type="Proteomes" id="UP000001514">
    <property type="component" value="Unassembled WGS sequence"/>
</dbReference>
<comment type="similarity">
    <text evidence="1">Belongs to the ycf20 family.</text>
</comment>
<dbReference type="InParanoid" id="D8R2Q9"/>
<dbReference type="KEGG" id="smo:SELMODRAFT_68854"/>
<dbReference type="eggNOG" id="ENOG502RZMD">
    <property type="taxonomic scope" value="Eukaryota"/>
</dbReference>
<proteinExistence type="inferred from homology"/>
<accession>D8R2Q9</accession>
<keyword evidence="2" id="KW-1133">Transmembrane helix</keyword>
<evidence type="ECO:0008006" key="5">
    <source>
        <dbReference type="Google" id="ProtNLM"/>
    </source>
</evidence>
<dbReference type="AlphaFoldDB" id="D8R2Q9"/>
<dbReference type="GO" id="GO:0010196">
    <property type="term" value="P:nonphotochemical quenching"/>
    <property type="evidence" value="ECO:0000318"/>
    <property type="project" value="GO_Central"/>
</dbReference>
<dbReference type="Pfam" id="PF04483">
    <property type="entry name" value="DUF565"/>
    <property type="match status" value="1"/>
</dbReference>
<protein>
    <recommendedName>
        <fullName evidence="5">Ycf20-like protein</fullName>
    </recommendedName>
</protein>
<keyword evidence="2" id="KW-0812">Transmembrane</keyword>
<feature type="transmembrane region" description="Helical" evidence="2">
    <location>
        <begin position="26"/>
        <end position="47"/>
    </location>
</feature>